<dbReference type="RefSeq" id="XP_025402253.1">
    <property type="nucleotide sequence ID" value="XM_025538275.1"/>
</dbReference>
<dbReference type="VEuPathDB" id="FungiDB:BO70DRAFT_160640"/>
<accession>A0A317WRI7</accession>
<evidence type="ECO:0000313" key="2">
    <source>
        <dbReference type="EMBL" id="PWY89066.1"/>
    </source>
</evidence>
<comment type="caution">
    <text evidence="2">The sequence shown here is derived from an EMBL/GenBank/DDBJ whole genome shotgun (WGS) entry which is preliminary data.</text>
</comment>
<feature type="signal peptide" evidence="1">
    <location>
        <begin position="1"/>
        <end position="17"/>
    </location>
</feature>
<gene>
    <name evidence="2" type="ORF">BO70DRAFT_160640</name>
</gene>
<organism evidence="2 3">
    <name type="scientific">Aspergillus heteromorphus CBS 117.55</name>
    <dbReference type="NCBI Taxonomy" id="1448321"/>
    <lineage>
        <taxon>Eukaryota</taxon>
        <taxon>Fungi</taxon>
        <taxon>Dikarya</taxon>
        <taxon>Ascomycota</taxon>
        <taxon>Pezizomycotina</taxon>
        <taxon>Eurotiomycetes</taxon>
        <taxon>Eurotiomycetidae</taxon>
        <taxon>Eurotiales</taxon>
        <taxon>Aspergillaceae</taxon>
        <taxon>Aspergillus</taxon>
        <taxon>Aspergillus subgen. Circumdati</taxon>
    </lineage>
</organism>
<name>A0A317WRI7_9EURO</name>
<dbReference type="OrthoDB" id="3545468at2759"/>
<dbReference type="AlphaFoldDB" id="A0A317WRI7"/>
<proteinExistence type="predicted"/>
<protein>
    <submittedName>
        <fullName evidence="2">Uncharacterized protein</fullName>
    </submittedName>
</protein>
<feature type="chain" id="PRO_5016248221" evidence="1">
    <location>
        <begin position="18"/>
        <end position="220"/>
    </location>
</feature>
<dbReference type="GeneID" id="37060512"/>
<evidence type="ECO:0000313" key="3">
    <source>
        <dbReference type="Proteomes" id="UP000247233"/>
    </source>
</evidence>
<keyword evidence="1" id="KW-0732">Signal</keyword>
<dbReference type="Proteomes" id="UP000247233">
    <property type="component" value="Unassembled WGS sequence"/>
</dbReference>
<reference evidence="2 3" key="1">
    <citation type="submission" date="2016-12" db="EMBL/GenBank/DDBJ databases">
        <title>The genomes of Aspergillus section Nigri reveals drivers in fungal speciation.</title>
        <authorList>
            <consortium name="DOE Joint Genome Institute"/>
            <person name="Vesth T.C."/>
            <person name="Nybo J."/>
            <person name="Theobald S."/>
            <person name="Brandl J."/>
            <person name="Frisvad J.C."/>
            <person name="Nielsen K.F."/>
            <person name="Lyhne E.K."/>
            <person name="Kogle M.E."/>
            <person name="Kuo A."/>
            <person name="Riley R."/>
            <person name="Clum A."/>
            <person name="Nolan M."/>
            <person name="Lipzen A."/>
            <person name="Salamov A."/>
            <person name="Henrissat B."/>
            <person name="Wiebenga A."/>
            <person name="De Vries R.P."/>
            <person name="Grigoriev I.V."/>
            <person name="Mortensen U.H."/>
            <person name="Andersen M.R."/>
            <person name="Baker S.E."/>
        </authorList>
    </citation>
    <scope>NUCLEOTIDE SEQUENCE [LARGE SCALE GENOMIC DNA]</scope>
    <source>
        <strain evidence="2 3">CBS 117.55</strain>
    </source>
</reference>
<keyword evidence="3" id="KW-1185">Reference proteome</keyword>
<evidence type="ECO:0000256" key="1">
    <source>
        <dbReference type="SAM" id="SignalP"/>
    </source>
</evidence>
<dbReference type="EMBL" id="MSFL01000004">
    <property type="protein sequence ID" value="PWY89066.1"/>
    <property type="molecule type" value="Genomic_DNA"/>
</dbReference>
<sequence>MIPAMLTTLSMLGAAYAASVQPVLATGGCASINSYSPQTGSAENFFLAATGCVNVTAPDQACPIEGFAQTSVVLQAAGVTGISEGYIAIGSSPKAKDPMFCNDAASSLLQGLVQMGENAYTPEPLSIASTPEAALLMWGAPADAIIPVEFYHHYVDGVQQDGLFIGANNVTTWAISEHADPDATLSYWSPRLLVPGSQNPVTGAPLEADELVTYIKVAYF</sequence>